<proteinExistence type="predicted"/>
<dbReference type="AlphaFoldDB" id="A0A1Q6HPS0"/>
<gene>
    <name evidence="2" type="ORF">BHV79_18770</name>
</gene>
<name>A0A1Q6HPS0_BACUN</name>
<evidence type="ECO:0000259" key="1">
    <source>
        <dbReference type="Pfam" id="PF21977"/>
    </source>
</evidence>
<evidence type="ECO:0000313" key="2">
    <source>
        <dbReference type="EMBL" id="OKZ28562.1"/>
    </source>
</evidence>
<protein>
    <recommendedName>
        <fullName evidence="1">DUF6926 domain-containing protein</fullName>
    </recommendedName>
</protein>
<sequence length="85" mass="9706">MNKTTEKIPTWSLCYLTGGDRAGLTEEEVRLIDKWTSDWQVQIVSPLTDMDGNAQPYFSYYPLFGLPAEVEDCDILYLNDNPAKI</sequence>
<dbReference type="Pfam" id="PF21977">
    <property type="entry name" value="DUF6926"/>
    <property type="match status" value="1"/>
</dbReference>
<dbReference type="InterPro" id="IPR053839">
    <property type="entry name" value="DUF6926"/>
</dbReference>
<evidence type="ECO:0000313" key="3">
    <source>
        <dbReference type="Proteomes" id="UP000186549"/>
    </source>
</evidence>
<dbReference type="Proteomes" id="UP000186549">
    <property type="component" value="Unassembled WGS sequence"/>
</dbReference>
<comment type="caution">
    <text evidence="2">The sequence shown here is derived from an EMBL/GenBank/DDBJ whole genome shotgun (WGS) entry which is preliminary data.</text>
</comment>
<reference evidence="2 3" key="1">
    <citation type="journal article" date="2016" name="Nat. Biotechnol.">
        <title>Measurement of bacterial replication rates in microbial communities.</title>
        <authorList>
            <person name="Brown C.T."/>
            <person name="Olm M.R."/>
            <person name="Thomas B.C."/>
            <person name="Banfield J.F."/>
        </authorList>
    </citation>
    <scope>NUCLEOTIDE SEQUENCE [LARGE SCALE GENOMIC DNA]</scope>
    <source>
        <strain evidence="2">45_41</strain>
    </source>
</reference>
<accession>A0A1Q6HPS0</accession>
<dbReference type="EMBL" id="MNQU01000339">
    <property type="protein sequence ID" value="OKZ28562.1"/>
    <property type="molecule type" value="Genomic_DNA"/>
</dbReference>
<organism evidence="2 3">
    <name type="scientific">Bacteroides uniformis</name>
    <dbReference type="NCBI Taxonomy" id="820"/>
    <lineage>
        <taxon>Bacteria</taxon>
        <taxon>Pseudomonadati</taxon>
        <taxon>Bacteroidota</taxon>
        <taxon>Bacteroidia</taxon>
        <taxon>Bacteroidales</taxon>
        <taxon>Bacteroidaceae</taxon>
        <taxon>Bacteroides</taxon>
    </lineage>
</organism>
<feature type="domain" description="DUF6926" evidence="1">
    <location>
        <begin position="5"/>
        <end position="77"/>
    </location>
</feature>